<sequence length="256" mass="28018">MNPSALLPATQTIVQDLEAVSHFPVSFAEDASLNVLASLSMATAQRPNHVLRYKPGVSALDYVIAAEAARAIRTFRHSPERRLRLAGAADARMQVAEDLEPRLPDVPDAQRSKLADLLFDGLLVQLLSAPVGILVDQALYREHPTLRPQQALSLEQQLQTVLQVLAPAYRQQFPERITHASRAINAAVAVASAELLRRPALAVAYRAAGLERIGLTLLAELPSDSNQVIDDPALISRWAELLDISTWLIWVPMAPQ</sequence>
<dbReference type="EMBL" id="NRRY01000058">
    <property type="protein sequence ID" value="MBK1621081.1"/>
    <property type="molecule type" value="Genomic_DNA"/>
</dbReference>
<keyword evidence="2" id="KW-1185">Reference proteome</keyword>
<dbReference type="AlphaFoldDB" id="A0A9X0WCV5"/>
<protein>
    <submittedName>
        <fullName evidence="1">Uncharacterized protein</fullName>
    </submittedName>
</protein>
<evidence type="ECO:0000313" key="2">
    <source>
        <dbReference type="Proteomes" id="UP001138768"/>
    </source>
</evidence>
<reference evidence="1 2" key="1">
    <citation type="journal article" date="2020" name="Microorganisms">
        <title>Osmotic Adaptation and Compatible Solute Biosynthesis of Phototrophic Bacteria as Revealed from Genome Analyses.</title>
        <authorList>
            <person name="Imhoff J.F."/>
            <person name="Rahn T."/>
            <person name="Kunzel S."/>
            <person name="Keller A."/>
            <person name="Neulinger S.C."/>
        </authorList>
    </citation>
    <scope>NUCLEOTIDE SEQUENCE [LARGE SCALE GENOMIC DNA]</scope>
    <source>
        <strain evidence="1 2">DSM 25653</strain>
    </source>
</reference>
<comment type="caution">
    <text evidence="1">The sequence shown here is derived from an EMBL/GenBank/DDBJ whole genome shotgun (WGS) entry which is preliminary data.</text>
</comment>
<gene>
    <name evidence="1" type="ORF">CKO42_22185</name>
</gene>
<organism evidence="1 2">
    <name type="scientific">Lamprobacter modestohalophilus</name>
    <dbReference type="NCBI Taxonomy" id="1064514"/>
    <lineage>
        <taxon>Bacteria</taxon>
        <taxon>Pseudomonadati</taxon>
        <taxon>Pseudomonadota</taxon>
        <taxon>Gammaproteobacteria</taxon>
        <taxon>Chromatiales</taxon>
        <taxon>Chromatiaceae</taxon>
        <taxon>Lamprobacter</taxon>
    </lineage>
</organism>
<proteinExistence type="predicted"/>
<accession>A0A9X0WCV5</accession>
<dbReference type="RefSeq" id="WP_200249260.1">
    <property type="nucleotide sequence ID" value="NZ_NRRY01000058.1"/>
</dbReference>
<name>A0A9X0WCV5_9GAMM</name>
<evidence type="ECO:0000313" key="1">
    <source>
        <dbReference type="EMBL" id="MBK1621081.1"/>
    </source>
</evidence>
<dbReference type="Proteomes" id="UP001138768">
    <property type="component" value="Unassembled WGS sequence"/>
</dbReference>